<proteinExistence type="predicted"/>
<sequence>MVAGDEVYSSTSSRFDHPKAEKKAAGHGKGSFKVAGHLKPAAKAHAAVAATGGYQLSVGNAGDRLGDYTPLPGFTPEQWKTLVSALGNSNISNSRMNGPSLEEADWNG</sequence>
<dbReference type="EMBL" id="CAMAPF010001015">
    <property type="protein sequence ID" value="CAH9139146.1"/>
    <property type="molecule type" value="Genomic_DNA"/>
</dbReference>
<reference evidence="2" key="1">
    <citation type="submission" date="2022-07" db="EMBL/GenBank/DDBJ databases">
        <authorList>
            <person name="Macas J."/>
            <person name="Novak P."/>
            <person name="Neumann P."/>
        </authorList>
    </citation>
    <scope>NUCLEOTIDE SEQUENCE</scope>
</reference>
<feature type="region of interest" description="Disordered" evidence="1">
    <location>
        <begin position="1"/>
        <end position="32"/>
    </location>
</feature>
<dbReference type="AlphaFoldDB" id="A0AAV0FUH2"/>
<evidence type="ECO:0000256" key="1">
    <source>
        <dbReference type="SAM" id="MobiDB-lite"/>
    </source>
</evidence>
<organism evidence="2 3">
    <name type="scientific">Cuscuta epithymum</name>
    <dbReference type="NCBI Taxonomy" id="186058"/>
    <lineage>
        <taxon>Eukaryota</taxon>
        <taxon>Viridiplantae</taxon>
        <taxon>Streptophyta</taxon>
        <taxon>Embryophyta</taxon>
        <taxon>Tracheophyta</taxon>
        <taxon>Spermatophyta</taxon>
        <taxon>Magnoliopsida</taxon>
        <taxon>eudicotyledons</taxon>
        <taxon>Gunneridae</taxon>
        <taxon>Pentapetalae</taxon>
        <taxon>asterids</taxon>
        <taxon>lamiids</taxon>
        <taxon>Solanales</taxon>
        <taxon>Convolvulaceae</taxon>
        <taxon>Cuscuteae</taxon>
        <taxon>Cuscuta</taxon>
        <taxon>Cuscuta subgen. Cuscuta</taxon>
    </lineage>
</organism>
<feature type="compositionally biased region" description="Basic and acidic residues" evidence="1">
    <location>
        <begin position="14"/>
        <end position="24"/>
    </location>
</feature>
<accession>A0AAV0FUH2</accession>
<name>A0AAV0FUH2_9ASTE</name>
<protein>
    <submittedName>
        <fullName evidence="2">Uncharacterized protein</fullName>
    </submittedName>
</protein>
<dbReference type="Proteomes" id="UP001152523">
    <property type="component" value="Unassembled WGS sequence"/>
</dbReference>
<comment type="caution">
    <text evidence="2">The sequence shown here is derived from an EMBL/GenBank/DDBJ whole genome shotgun (WGS) entry which is preliminary data.</text>
</comment>
<evidence type="ECO:0000313" key="2">
    <source>
        <dbReference type="EMBL" id="CAH9139146.1"/>
    </source>
</evidence>
<gene>
    <name evidence="2" type="ORF">CEPIT_LOCUS37370</name>
</gene>
<keyword evidence="3" id="KW-1185">Reference proteome</keyword>
<feature type="region of interest" description="Disordered" evidence="1">
    <location>
        <begin position="89"/>
        <end position="108"/>
    </location>
</feature>
<evidence type="ECO:0000313" key="3">
    <source>
        <dbReference type="Proteomes" id="UP001152523"/>
    </source>
</evidence>